<reference evidence="2 3" key="1">
    <citation type="journal article" date="2012" name="J. Bacteriol.">
        <title>Draft Genome Sequence of the Extremely Halophilic Archaeon Halogranum salarium B-1T.</title>
        <authorList>
            <person name="Kim K.K."/>
            <person name="Lee K.C."/>
            <person name="Lee J.S."/>
        </authorList>
    </citation>
    <scope>NUCLEOTIDE SEQUENCE [LARGE SCALE GENOMIC DNA]</scope>
    <source>
        <strain evidence="2 3">B-1</strain>
    </source>
</reference>
<name>J2ZW45_9EURY</name>
<proteinExistence type="predicted"/>
<feature type="compositionally biased region" description="Basic and acidic residues" evidence="1">
    <location>
        <begin position="63"/>
        <end position="72"/>
    </location>
</feature>
<gene>
    <name evidence="2" type="ORF">HSB1_46190</name>
</gene>
<feature type="region of interest" description="Disordered" evidence="1">
    <location>
        <begin position="1"/>
        <end position="72"/>
    </location>
</feature>
<dbReference type="EMBL" id="ALJD01000016">
    <property type="protein sequence ID" value="EJN57233.1"/>
    <property type="molecule type" value="Genomic_DNA"/>
</dbReference>
<sequence>MKPVSSYALRPNARYRTGYLSGRSPTPEESDDARTPMVMATMTATRDLDKMTDVPQRPTSTFRARERSIQSR</sequence>
<evidence type="ECO:0000313" key="3">
    <source>
        <dbReference type="Proteomes" id="UP000007813"/>
    </source>
</evidence>
<dbReference type="Proteomes" id="UP000007813">
    <property type="component" value="Unassembled WGS sequence"/>
</dbReference>
<accession>J2ZW45</accession>
<dbReference type="AlphaFoldDB" id="J2ZW45"/>
<evidence type="ECO:0000256" key="1">
    <source>
        <dbReference type="SAM" id="MobiDB-lite"/>
    </source>
</evidence>
<organism evidence="2 3">
    <name type="scientific">Halogranum salarium B-1</name>
    <dbReference type="NCBI Taxonomy" id="1210908"/>
    <lineage>
        <taxon>Archaea</taxon>
        <taxon>Methanobacteriati</taxon>
        <taxon>Methanobacteriota</taxon>
        <taxon>Stenosarchaea group</taxon>
        <taxon>Halobacteria</taxon>
        <taxon>Halobacteriales</taxon>
        <taxon>Haloferacaceae</taxon>
    </lineage>
</organism>
<protein>
    <submittedName>
        <fullName evidence="2">Uncharacterized protein</fullName>
    </submittedName>
</protein>
<comment type="caution">
    <text evidence="2">The sequence shown here is derived from an EMBL/GenBank/DDBJ whole genome shotgun (WGS) entry which is preliminary data.</text>
</comment>
<evidence type="ECO:0000313" key="2">
    <source>
        <dbReference type="EMBL" id="EJN57233.1"/>
    </source>
</evidence>